<dbReference type="Proteomes" id="UP000321518">
    <property type="component" value="Unassembled WGS sequence"/>
</dbReference>
<comment type="caution">
    <text evidence="1">The sequence shown here is derived from an EMBL/GenBank/DDBJ whole genome shotgun (WGS) entry which is preliminary data.</text>
</comment>
<sequence length="304" mass="33140">MAMKSFEVTAHLRPPKYEDITRDCAASWEDVSFYAASELEPLMKLQLRAVSHLDKPLHALAGRSAPQKIISKPQQGQDDKTGVIVSTEIKTPQATEPNGIYEATYSTIASHEGIPSLAVLMKLGEQSAPRLSMLMKQLSAARIFRNNITFWSDSYHRSSKTSSSAARSAEKGLFSFSRKIIAFSYPNNLVEICRGVGRDGLNASADETVHPDSIGDGSELANEAPEKDGLLFLGDCAVDIALDTPVGEGEVDLVYHGLDNRTQETMIVKLAKPDAENYLKAKSTAADFCTVTPTRSSRRATSTR</sequence>
<reference evidence="1 2" key="1">
    <citation type="submission" date="2019-07" db="EMBL/GenBank/DDBJ databases">
        <title>Rhodotorula toruloides NBRC10032 genome sequencing.</title>
        <authorList>
            <person name="Shida Y."/>
            <person name="Takaku H."/>
            <person name="Ogasawara W."/>
            <person name="Mori K."/>
        </authorList>
    </citation>
    <scope>NUCLEOTIDE SEQUENCE [LARGE SCALE GENOMIC DNA]</scope>
    <source>
        <strain evidence="1 2">NBRC10032</strain>
    </source>
</reference>
<organism evidence="1 2">
    <name type="scientific">Rhodotorula toruloides</name>
    <name type="common">Yeast</name>
    <name type="synonym">Rhodosporidium toruloides</name>
    <dbReference type="NCBI Taxonomy" id="5286"/>
    <lineage>
        <taxon>Eukaryota</taxon>
        <taxon>Fungi</taxon>
        <taxon>Dikarya</taxon>
        <taxon>Basidiomycota</taxon>
        <taxon>Pucciniomycotina</taxon>
        <taxon>Microbotryomycetes</taxon>
        <taxon>Sporidiobolales</taxon>
        <taxon>Sporidiobolaceae</taxon>
        <taxon>Rhodotorula</taxon>
    </lineage>
</organism>
<evidence type="ECO:0000313" key="2">
    <source>
        <dbReference type="Proteomes" id="UP000321518"/>
    </source>
</evidence>
<gene>
    <name evidence="1" type="ORF">Rt10032_c13g5071</name>
</gene>
<protein>
    <submittedName>
        <fullName evidence="1">Uncharacterized protein</fullName>
    </submittedName>
</protein>
<proteinExistence type="predicted"/>
<dbReference type="AlphaFoldDB" id="A0A511KNF2"/>
<name>A0A511KNF2_RHOTO</name>
<accession>A0A511KNF2</accession>
<evidence type="ECO:0000313" key="1">
    <source>
        <dbReference type="EMBL" id="GEM11054.1"/>
    </source>
</evidence>
<dbReference type="OrthoDB" id="2521594at2759"/>
<dbReference type="EMBL" id="BJWK01000013">
    <property type="protein sequence ID" value="GEM11054.1"/>
    <property type="molecule type" value="Genomic_DNA"/>
</dbReference>